<dbReference type="AlphaFoldDB" id="A0A3M7M5L1"/>
<dbReference type="SUPFAM" id="SSF102198">
    <property type="entry name" value="Putative cyclase"/>
    <property type="match status" value="1"/>
</dbReference>
<comment type="similarity">
    <text evidence="1">Belongs to the Cyclase 1 superfamily.</text>
</comment>
<sequence>MDGSASPFWRTASNSATSPPNKKVIGASYSHADILNFSSLSVAGSNSRPRTPPSATHSRESSTAPSRSSKTISPRPPRATYSYFMNDTHQDWDEGDEDDADNMFEDDEDEFGLPSIANMRRKGRRKQTTKAKDSGGNVSRDSANATAWRGIDSGDIAEERGIPNYPTAKKTEGKILRPQYQEILRDPANSLHLISHPTVPPNASAKQIEEHSARTTRINKFKRILQASTISLSDLRDSAWSGVPSEVRAMTWQVLLGYLPTSSERRVATLERKRKEYLEGVRQAFERGTSSSTSAGATGLTSGATYSSANRGRGRGLDEAIWHQISIDVPRTNPHLELYSYEATQRSLERILYVWAIRHPASGYVQGINDLVTPFWQVFLGAYISDPDIEFGMDPGQLPKQVLDAVEADSFWCLTKLLDGIQDNYIAHQPGIQRSVSSLRDLTTRIDDQLAKHLQNEGVEFIQFSFRWMNCLLMREISVKNTIRMWDTYLAEEDGFSSFHLYVCAAFLVKWSDQLRKMDFQEIMMFLQSLPTRQWTEKDIELLLSEAFIWQSLFKGSGAHLKNTGSAGSGQQGIVTCRIANQKFRTMISNARRRRSAHLPPRPVLCSWQHSSFPFRISVGSGNAWGLYGPNDELGALNMLTPSVVKAAAQEIQTGDRVSLDWYLNLPSYPSFNRPSFSWKMINKSHPDGTKRTVNDDHLDFNTQCSTQWDGFRHYGYQSAKKYYGGRSQADIESSGVIGIDRVAHAGGITTRAVILDYPRYLERKGEEEVYCMQAKSIGAEVLDEMLKESGVKPRDGDLLLLRTGFTRDYEKLGEEERRALKEKAPQFLGVRSDEGVLKWIWENGFMAVASDAPSFEMAPLVGPHTAPGNLWAEKPWEKELQGGGLLHQVVLGGWGVMIGEMFDLERLCETSQRLGRNTCFVSSVPLKVPGGVASPPNAVAIF</sequence>
<gene>
    <name evidence="4" type="ORF">GMOD_00008695</name>
</gene>
<dbReference type="InterPro" id="IPR007325">
    <property type="entry name" value="KFase/CYL"/>
</dbReference>
<dbReference type="InterPro" id="IPR035969">
    <property type="entry name" value="Rab-GAP_TBC_sf"/>
</dbReference>
<feature type="compositionally biased region" description="Polar residues" evidence="2">
    <location>
        <begin position="41"/>
        <end position="56"/>
    </location>
</feature>
<dbReference type="Pfam" id="PF04199">
    <property type="entry name" value="Cyclase"/>
    <property type="match status" value="1"/>
</dbReference>
<dbReference type="FunFam" id="1.10.472.80:FF:000001">
    <property type="entry name" value="TBC1 domain family member 22B"/>
    <property type="match status" value="1"/>
</dbReference>
<dbReference type="GO" id="GO:0019441">
    <property type="term" value="P:L-tryptophan catabolic process to kynurenine"/>
    <property type="evidence" value="ECO:0007669"/>
    <property type="project" value="InterPro"/>
</dbReference>
<evidence type="ECO:0000313" key="5">
    <source>
        <dbReference type="Proteomes" id="UP000265663"/>
    </source>
</evidence>
<evidence type="ECO:0000313" key="4">
    <source>
        <dbReference type="EMBL" id="RMZ69787.1"/>
    </source>
</evidence>
<dbReference type="InterPro" id="IPR000195">
    <property type="entry name" value="Rab-GAP-TBC_dom"/>
</dbReference>
<dbReference type="GO" id="GO:0004061">
    <property type="term" value="F:arylformamidase activity"/>
    <property type="evidence" value="ECO:0007669"/>
    <property type="project" value="InterPro"/>
</dbReference>
<dbReference type="InterPro" id="IPR037175">
    <property type="entry name" value="KFase_sf"/>
</dbReference>
<organism evidence="4 5">
    <name type="scientific">Pyrenophora seminiperda CCB06</name>
    <dbReference type="NCBI Taxonomy" id="1302712"/>
    <lineage>
        <taxon>Eukaryota</taxon>
        <taxon>Fungi</taxon>
        <taxon>Dikarya</taxon>
        <taxon>Ascomycota</taxon>
        <taxon>Pezizomycotina</taxon>
        <taxon>Dothideomycetes</taxon>
        <taxon>Pleosporomycetidae</taxon>
        <taxon>Pleosporales</taxon>
        <taxon>Pleosporineae</taxon>
        <taxon>Pleosporaceae</taxon>
        <taxon>Pyrenophora</taxon>
    </lineage>
</organism>
<evidence type="ECO:0000259" key="3">
    <source>
        <dbReference type="PROSITE" id="PS50086"/>
    </source>
</evidence>
<dbReference type="SUPFAM" id="SSF47923">
    <property type="entry name" value="Ypt/Rab-GAP domain of gyp1p"/>
    <property type="match status" value="2"/>
</dbReference>
<dbReference type="Proteomes" id="UP000265663">
    <property type="component" value="Unassembled WGS sequence"/>
</dbReference>
<reference evidence="4 5" key="1">
    <citation type="journal article" date="2014" name="PLoS ONE">
        <title>De novo Genome Assembly of the Fungal Plant Pathogen Pyrenophora semeniperda.</title>
        <authorList>
            <person name="Soliai M.M."/>
            <person name="Meyer S.E."/>
            <person name="Udall J.A."/>
            <person name="Elzinga D.E."/>
            <person name="Hermansen R.A."/>
            <person name="Bodily P.M."/>
            <person name="Hart A.A."/>
            <person name="Coleman C.E."/>
        </authorList>
    </citation>
    <scope>NUCLEOTIDE SEQUENCE [LARGE SCALE GENOMIC DNA]</scope>
    <source>
        <strain evidence="4 5">CCB06</strain>
        <tissue evidence="4">Mycelium</tissue>
    </source>
</reference>
<dbReference type="FunFam" id="1.10.8.270:FF:000037">
    <property type="entry name" value="TBC1 domain family member 22A"/>
    <property type="match status" value="1"/>
</dbReference>
<feature type="region of interest" description="Disordered" evidence="2">
    <location>
        <begin position="41"/>
        <end position="143"/>
    </location>
</feature>
<accession>A0A3M7M5L1</accession>
<feature type="compositionally biased region" description="Low complexity" evidence="2">
    <location>
        <begin position="61"/>
        <end position="73"/>
    </location>
</feature>
<feature type="compositionally biased region" description="Polar residues" evidence="2">
    <location>
        <begin position="11"/>
        <end position="20"/>
    </location>
</feature>
<dbReference type="Pfam" id="PF00566">
    <property type="entry name" value="RabGAP-TBC"/>
    <property type="match status" value="1"/>
</dbReference>
<dbReference type="SMART" id="SM00164">
    <property type="entry name" value="TBC"/>
    <property type="match status" value="1"/>
</dbReference>
<dbReference type="Gene3D" id="1.10.8.270">
    <property type="entry name" value="putative rabgap domain of human tbc1 domain family member 14 like domains"/>
    <property type="match status" value="1"/>
</dbReference>
<dbReference type="Gene3D" id="1.10.10.750">
    <property type="entry name" value="Ypt/Rab-GAP domain of gyp1p, domain 1"/>
    <property type="match status" value="1"/>
</dbReference>
<keyword evidence="5" id="KW-1185">Reference proteome</keyword>
<dbReference type="OrthoDB" id="26371at2759"/>
<dbReference type="Gene3D" id="1.10.472.80">
    <property type="entry name" value="Ypt/Rab-GAP domain of gyp1p, domain 3"/>
    <property type="match status" value="1"/>
</dbReference>
<evidence type="ECO:0000256" key="1">
    <source>
        <dbReference type="ARBA" id="ARBA00007865"/>
    </source>
</evidence>
<evidence type="ECO:0000256" key="2">
    <source>
        <dbReference type="SAM" id="MobiDB-lite"/>
    </source>
</evidence>
<name>A0A3M7M5L1_9PLEO</name>
<dbReference type="Gene3D" id="3.50.30.50">
    <property type="entry name" value="Putative cyclase"/>
    <property type="match status" value="1"/>
</dbReference>
<feature type="compositionally biased region" description="Acidic residues" evidence="2">
    <location>
        <begin position="93"/>
        <end position="111"/>
    </location>
</feature>
<feature type="region of interest" description="Disordered" evidence="2">
    <location>
        <begin position="1"/>
        <end position="24"/>
    </location>
</feature>
<protein>
    <submittedName>
        <fullName evidence="4">Gtpase-activating gyp1</fullName>
    </submittedName>
</protein>
<dbReference type="PANTHER" id="PTHR34861">
    <property type="match status" value="1"/>
</dbReference>
<dbReference type="PANTHER" id="PTHR34861:SF11">
    <property type="entry name" value="CYCLASE"/>
    <property type="match status" value="1"/>
</dbReference>
<feature type="compositionally biased region" description="Basic residues" evidence="2">
    <location>
        <begin position="119"/>
        <end position="129"/>
    </location>
</feature>
<feature type="domain" description="Rab-GAP TBC" evidence="3">
    <location>
        <begin position="242"/>
        <end position="493"/>
    </location>
</feature>
<dbReference type="EMBL" id="KE747823">
    <property type="protein sequence ID" value="RMZ69787.1"/>
    <property type="molecule type" value="Genomic_DNA"/>
</dbReference>
<proteinExistence type="inferred from homology"/>
<dbReference type="PROSITE" id="PS50086">
    <property type="entry name" value="TBC_RABGAP"/>
    <property type="match status" value="1"/>
</dbReference>